<keyword evidence="2 5" id="KW-0808">Transferase</keyword>
<dbReference type="SUPFAM" id="SSF51161">
    <property type="entry name" value="Trimeric LpxA-like enzymes"/>
    <property type="match status" value="1"/>
</dbReference>
<dbReference type="InterPro" id="IPR001451">
    <property type="entry name" value="Hexapep"/>
</dbReference>
<dbReference type="GeneID" id="89452383"/>
<dbReference type="Gene3D" id="2.160.10.10">
    <property type="entry name" value="Hexapeptide repeat proteins"/>
    <property type="match status" value="1"/>
</dbReference>
<dbReference type="OrthoDB" id="9814490at2"/>
<dbReference type="eggNOG" id="COG0110">
    <property type="taxonomic scope" value="Bacteria"/>
</dbReference>
<dbReference type="HOGENOM" id="CLU_051638_7_2_10"/>
<dbReference type="PROSITE" id="PS00101">
    <property type="entry name" value="HEXAPEP_TRANSFERASES"/>
    <property type="match status" value="1"/>
</dbReference>
<accession>A3U611</accession>
<dbReference type="KEGG" id="cat:CA2559_02945"/>
<evidence type="ECO:0000256" key="1">
    <source>
        <dbReference type="ARBA" id="ARBA00007274"/>
    </source>
</evidence>
<dbReference type="CDD" id="cd05825">
    <property type="entry name" value="LbH_wcaF_like"/>
    <property type="match status" value="1"/>
</dbReference>
<dbReference type="Proteomes" id="UP000002297">
    <property type="component" value="Chromosome"/>
</dbReference>
<keyword evidence="3" id="KW-0677">Repeat</keyword>
<name>A3U611_CROAH</name>
<dbReference type="PANTHER" id="PTHR23416">
    <property type="entry name" value="SIALIC ACID SYNTHASE-RELATED"/>
    <property type="match status" value="1"/>
</dbReference>
<dbReference type="NCBIfam" id="NF007797">
    <property type="entry name" value="PRK10502.1"/>
    <property type="match status" value="1"/>
</dbReference>
<dbReference type="RefSeq" id="WP_013186355.1">
    <property type="nucleotide sequence ID" value="NC_014230.1"/>
</dbReference>
<sequence length="186" mass="20934">MNEFQKLDDYSTPNGFRGKSKVYVQFWWIAQSLLFKPSPQLFYGWRRFILRCFGAKIGKGVLIRSSVSIVYPWKVKIGDYSWIGDDVVLYSLGKINIGKHAVISQRSYLCTGSHDYLKRDFAIFAKPIHIKDECWLATDVYVAPNVTIGKGTVVGARSSVFKDLPKGKVCLGSPAKVIKNRSTATS</sequence>
<dbReference type="InterPro" id="IPR011004">
    <property type="entry name" value="Trimer_LpxA-like_sf"/>
</dbReference>
<evidence type="ECO:0000256" key="3">
    <source>
        <dbReference type="ARBA" id="ARBA00022737"/>
    </source>
</evidence>
<organism evidence="5 6">
    <name type="scientific">Croceibacter atlanticus (strain ATCC BAA-628 / JCM 21780 / CIP 108009 / IAM 15332 / KCTC 12090 / HTCC2559)</name>
    <dbReference type="NCBI Taxonomy" id="216432"/>
    <lineage>
        <taxon>Bacteria</taxon>
        <taxon>Pseudomonadati</taxon>
        <taxon>Bacteroidota</taxon>
        <taxon>Flavobacteriia</taxon>
        <taxon>Flavobacteriales</taxon>
        <taxon>Flavobacteriaceae</taxon>
        <taxon>Croceibacter</taxon>
    </lineage>
</organism>
<dbReference type="STRING" id="216432.CA2559_02945"/>
<dbReference type="InterPro" id="IPR018357">
    <property type="entry name" value="Hexapep_transf_CS"/>
</dbReference>
<protein>
    <submittedName>
        <fullName evidence="5">Putative acetyltransferase</fullName>
    </submittedName>
</protein>
<proteinExistence type="inferred from homology"/>
<comment type="similarity">
    <text evidence="1">Belongs to the transferase hexapeptide repeat family.</text>
</comment>
<dbReference type="GO" id="GO:0005829">
    <property type="term" value="C:cytosol"/>
    <property type="evidence" value="ECO:0007669"/>
    <property type="project" value="TreeGrafter"/>
</dbReference>
<dbReference type="PANTHER" id="PTHR23416:SF23">
    <property type="entry name" value="ACETYLTRANSFERASE C18B11.09C-RELATED"/>
    <property type="match status" value="1"/>
</dbReference>
<dbReference type="AlphaFoldDB" id="A3U611"/>
<reference evidence="5 6" key="1">
    <citation type="journal article" date="2010" name="J. Bacteriol.">
        <title>The complete genome sequence of Croceibacter atlanticus HTCC2559T.</title>
        <authorList>
            <person name="Oh H.M."/>
            <person name="Kang I."/>
            <person name="Ferriera S."/>
            <person name="Giovannoni S.J."/>
            <person name="Cho J.C."/>
        </authorList>
    </citation>
    <scope>NUCLEOTIDE SEQUENCE [LARGE SCALE GENOMIC DNA]</scope>
    <source>
        <strain evidence="6">ATCC BAA-628 / HTCC2559 / KCTC 12090</strain>
    </source>
</reference>
<evidence type="ECO:0000256" key="4">
    <source>
        <dbReference type="ARBA" id="ARBA00023315"/>
    </source>
</evidence>
<gene>
    <name evidence="5" type="ordered locus">CA2559_02945</name>
</gene>
<keyword evidence="6" id="KW-1185">Reference proteome</keyword>
<dbReference type="GO" id="GO:0008374">
    <property type="term" value="F:O-acyltransferase activity"/>
    <property type="evidence" value="ECO:0007669"/>
    <property type="project" value="TreeGrafter"/>
</dbReference>
<dbReference type="InterPro" id="IPR051159">
    <property type="entry name" value="Hexapeptide_acetyltransf"/>
</dbReference>
<evidence type="ECO:0000256" key="2">
    <source>
        <dbReference type="ARBA" id="ARBA00022679"/>
    </source>
</evidence>
<keyword evidence="4" id="KW-0012">Acyltransferase</keyword>
<evidence type="ECO:0000313" key="5">
    <source>
        <dbReference type="EMBL" id="EAP87678.1"/>
    </source>
</evidence>
<dbReference type="Pfam" id="PF00132">
    <property type="entry name" value="Hexapep"/>
    <property type="match status" value="1"/>
</dbReference>
<dbReference type="EMBL" id="CP002046">
    <property type="protein sequence ID" value="EAP87678.1"/>
    <property type="molecule type" value="Genomic_DNA"/>
</dbReference>
<evidence type="ECO:0000313" key="6">
    <source>
        <dbReference type="Proteomes" id="UP000002297"/>
    </source>
</evidence>